<proteinExistence type="inferred from homology"/>
<dbReference type="Proteomes" id="UP000182510">
    <property type="component" value="Chromosome"/>
</dbReference>
<dbReference type="STRING" id="1913577.LPB144_03360"/>
<organism evidence="3 4">
    <name type="scientific">Christiangramia salexigens</name>
    <dbReference type="NCBI Taxonomy" id="1913577"/>
    <lineage>
        <taxon>Bacteria</taxon>
        <taxon>Pseudomonadati</taxon>
        <taxon>Bacteroidota</taxon>
        <taxon>Flavobacteriia</taxon>
        <taxon>Flavobacteriales</taxon>
        <taxon>Flavobacteriaceae</taxon>
        <taxon>Christiangramia</taxon>
    </lineage>
</organism>
<dbReference type="RefSeq" id="WP_072552159.1">
    <property type="nucleotide sequence ID" value="NZ_CP018153.1"/>
</dbReference>
<dbReference type="SUPFAM" id="SSF54637">
    <property type="entry name" value="Thioesterase/thiol ester dehydrase-isomerase"/>
    <property type="match status" value="1"/>
</dbReference>
<evidence type="ECO:0000256" key="2">
    <source>
        <dbReference type="ARBA" id="ARBA00022801"/>
    </source>
</evidence>
<dbReference type="InterPro" id="IPR029069">
    <property type="entry name" value="HotDog_dom_sf"/>
</dbReference>
<evidence type="ECO:0000313" key="3">
    <source>
        <dbReference type="EMBL" id="APG59504.1"/>
    </source>
</evidence>
<protein>
    <submittedName>
        <fullName evidence="3">4-hydroxybenzoyl-CoA thioesterase</fullName>
    </submittedName>
</protein>
<dbReference type="InterPro" id="IPR050563">
    <property type="entry name" value="4-hydroxybenzoyl-CoA_TE"/>
</dbReference>
<dbReference type="NCBIfam" id="TIGR00051">
    <property type="entry name" value="YbgC/FadM family acyl-CoA thioesterase"/>
    <property type="match status" value="1"/>
</dbReference>
<dbReference type="Gene3D" id="3.10.129.10">
    <property type="entry name" value="Hotdog Thioesterase"/>
    <property type="match status" value="1"/>
</dbReference>
<dbReference type="OrthoDB" id="9800856at2"/>
<reference evidence="3 4" key="1">
    <citation type="submission" date="2016-11" db="EMBL/GenBank/DDBJ databases">
        <title>Gramella sp. LPB0144 isolated from marine environment.</title>
        <authorList>
            <person name="Kim E."/>
            <person name="Yi H."/>
        </authorList>
    </citation>
    <scope>NUCLEOTIDE SEQUENCE [LARGE SCALE GENOMIC DNA]</scope>
    <source>
        <strain evidence="3 4">LPB0144</strain>
    </source>
</reference>
<evidence type="ECO:0000313" key="4">
    <source>
        <dbReference type="Proteomes" id="UP000182510"/>
    </source>
</evidence>
<dbReference type="InterPro" id="IPR006684">
    <property type="entry name" value="YbgC/YbaW"/>
</dbReference>
<keyword evidence="2" id="KW-0378">Hydrolase</keyword>
<keyword evidence="4" id="KW-1185">Reference proteome</keyword>
<dbReference type="KEGG" id="grl:LPB144_03360"/>
<comment type="similarity">
    <text evidence="1">Belongs to the 4-hydroxybenzoyl-CoA thioesterase family.</text>
</comment>
<dbReference type="CDD" id="cd00586">
    <property type="entry name" value="4HBT"/>
    <property type="match status" value="1"/>
</dbReference>
<dbReference type="AlphaFoldDB" id="A0A1L3J308"/>
<dbReference type="GO" id="GO:0047617">
    <property type="term" value="F:fatty acyl-CoA hydrolase activity"/>
    <property type="evidence" value="ECO:0007669"/>
    <property type="project" value="TreeGrafter"/>
</dbReference>
<dbReference type="EMBL" id="CP018153">
    <property type="protein sequence ID" value="APG59504.1"/>
    <property type="molecule type" value="Genomic_DNA"/>
</dbReference>
<dbReference type="PANTHER" id="PTHR31793">
    <property type="entry name" value="4-HYDROXYBENZOYL-COA THIOESTERASE FAMILY MEMBER"/>
    <property type="match status" value="1"/>
</dbReference>
<name>A0A1L3J308_9FLAO</name>
<accession>A0A1L3J308</accession>
<evidence type="ECO:0000256" key="1">
    <source>
        <dbReference type="ARBA" id="ARBA00005953"/>
    </source>
</evidence>
<dbReference type="PIRSF" id="PIRSF003230">
    <property type="entry name" value="YbgC"/>
    <property type="match status" value="1"/>
</dbReference>
<gene>
    <name evidence="3" type="ORF">LPB144_03360</name>
</gene>
<dbReference type="Pfam" id="PF13279">
    <property type="entry name" value="4HBT_2"/>
    <property type="match status" value="1"/>
</dbReference>
<sequence length="139" mass="16300">MSNNLLETELQLKVRFHECDSLKIVWHGNYLKYFEEGREDFGVKHKISYLDVERYGYATPVVKSLCEHKHPLKYGDHFIVRTSFENSPAAKLIYNYEILSGEKLICTGQTVQVFTDENSELVLYPPSFFLDWKKQMGLI</sequence>
<dbReference type="PANTHER" id="PTHR31793:SF27">
    <property type="entry name" value="NOVEL THIOESTERASE SUPERFAMILY DOMAIN AND SAPOSIN A-TYPE DOMAIN CONTAINING PROTEIN (0610012H03RIK)"/>
    <property type="match status" value="1"/>
</dbReference>